<dbReference type="SUPFAM" id="SSF55447">
    <property type="entry name" value="CO dehydrogenase flavoprotein C-terminal domain-like"/>
    <property type="match status" value="1"/>
</dbReference>
<dbReference type="GO" id="GO:0071949">
    <property type="term" value="F:FAD binding"/>
    <property type="evidence" value="ECO:0007669"/>
    <property type="project" value="InterPro"/>
</dbReference>
<feature type="domain" description="FAD-binding PCMH-type" evidence="4">
    <location>
        <begin position="1"/>
        <end position="177"/>
    </location>
</feature>
<sequence length="272" mass="28511">MKPAPFAYCRAGTLDEALDALRTHGADARVLAGGQSLVAMLNMRLARPHVLVDIMRIGALAEVRRAGGQLRIGAGVRQAALLARPGLAGEAPLLGLALPWVGHYQTRARGTVCGSVAHADPSAEIPLCLLALDGAVHLRSAAGARVIGAADFFLGTMQTARRDDELIEAVSLPDALSGRRCGFAEIGRRHGDFAIVAAAAVATADGVRLAIGGVADRPVLRLLPRIGGTALDDALNDIAWSLDARADFHADARYRRDLVRHLGRQVIGEALA</sequence>
<dbReference type="Pfam" id="PF00941">
    <property type="entry name" value="FAD_binding_5"/>
    <property type="match status" value="1"/>
</dbReference>
<dbReference type="Gene3D" id="3.30.43.10">
    <property type="entry name" value="Uridine Diphospho-n-acetylenolpyruvylglucosamine Reductase, domain 2"/>
    <property type="match status" value="1"/>
</dbReference>
<keyword evidence="1" id="KW-0285">Flavoprotein</keyword>
<dbReference type="SUPFAM" id="SSF56176">
    <property type="entry name" value="FAD-binding/transporter-associated domain-like"/>
    <property type="match status" value="1"/>
</dbReference>
<dbReference type="RefSeq" id="WP_011941681.1">
    <property type="nucleotide sequence ID" value="NC_009484.1"/>
</dbReference>
<keyword evidence="2" id="KW-0274">FAD</keyword>
<dbReference type="InterPro" id="IPR016167">
    <property type="entry name" value="FAD-bd_PCMH_sub1"/>
</dbReference>
<proteinExistence type="predicted"/>
<evidence type="ECO:0000256" key="2">
    <source>
        <dbReference type="ARBA" id="ARBA00022827"/>
    </source>
</evidence>
<reference evidence="5 6" key="1">
    <citation type="submission" date="2007-05" db="EMBL/GenBank/DDBJ databases">
        <title>Complete sequence of chromosome of Acidiphilium cryptum JF-5.</title>
        <authorList>
            <consortium name="US DOE Joint Genome Institute"/>
            <person name="Copeland A."/>
            <person name="Lucas S."/>
            <person name="Lapidus A."/>
            <person name="Barry K."/>
            <person name="Detter J.C."/>
            <person name="Glavina del Rio T."/>
            <person name="Hammon N."/>
            <person name="Israni S."/>
            <person name="Dalin E."/>
            <person name="Tice H."/>
            <person name="Pitluck S."/>
            <person name="Sims D."/>
            <person name="Brettin T."/>
            <person name="Bruce D."/>
            <person name="Han C."/>
            <person name="Schmutz J."/>
            <person name="Larimer F."/>
            <person name="Land M."/>
            <person name="Hauser L."/>
            <person name="Kyrpides N."/>
            <person name="Kim E."/>
            <person name="Magnuson T."/>
            <person name="Richardson P."/>
        </authorList>
    </citation>
    <scope>NUCLEOTIDE SEQUENCE [LARGE SCALE GENOMIC DNA]</scope>
    <source>
        <strain evidence="5 6">JF-5</strain>
    </source>
</reference>
<dbReference type="InterPro" id="IPR005107">
    <property type="entry name" value="CO_DH_flav_C"/>
</dbReference>
<protein>
    <submittedName>
        <fullName evidence="5">Molybdopterin dehydrogenase, FAD-binding protein</fullName>
    </submittedName>
</protein>
<dbReference type="InterPro" id="IPR016169">
    <property type="entry name" value="FAD-bd_PCMH_sub2"/>
</dbReference>
<dbReference type="InterPro" id="IPR051312">
    <property type="entry name" value="Diverse_Substr_Oxidored"/>
</dbReference>
<accession>A5FWA8</accession>
<organism evidence="5 6">
    <name type="scientific">Acidiphilium cryptum (strain JF-5)</name>
    <dbReference type="NCBI Taxonomy" id="349163"/>
    <lineage>
        <taxon>Bacteria</taxon>
        <taxon>Pseudomonadati</taxon>
        <taxon>Pseudomonadota</taxon>
        <taxon>Alphaproteobacteria</taxon>
        <taxon>Acetobacterales</taxon>
        <taxon>Acidocellaceae</taxon>
        <taxon>Acidiphilium</taxon>
    </lineage>
</organism>
<dbReference type="InterPro" id="IPR036683">
    <property type="entry name" value="CO_DH_flav_C_dom_sf"/>
</dbReference>
<dbReference type="HOGENOM" id="CLU_058050_3_1_5"/>
<name>A5FWA8_ACICJ</name>
<dbReference type="InterPro" id="IPR002346">
    <property type="entry name" value="Mopterin_DH_FAD-bd"/>
</dbReference>
<dbReference type="EMBL" id="CP000697">
    <property type="protein sequence ID" value="ABQ29890.1"/>
    <property type="molecule type" value="Genomic_DNA"/>
</dbReference>
<dbReference type="GO" id="GO:0016491">
    <property type="term" value="F:oxidoreductase activity"/>
    <property type="evidence" value="ECO:0007669"/>
    <property type="project" value="UniProtKB-KW"/>
</dbReference>
<dbReference type="PANTHER" id="PTHR42659:SF2">
    <property type="entry name" value="XANTHINE DEHYDROGENASE SUBUNIT C-RELATED"/>
    <property type="match status" value="1"/>
</dbReference>
<evidence type="ECO:0000256" key="3">
    <source>
        <dbReference type="ARBA" id="ARBA00023002"/>
    </source>
</evidence>
<dbReference type="eggNOG" id="COG1319">
    <property type="taxonomic scope" value="Bacteria"/>
</dbReference>
<keyword evidence="3" id="KW-0560">Oxidoreductase</keyword>
<evidence type="ECO:0000313" key="6">
    <source>
        <dbReference type="Proteomes" id="UP000000245"/>
    </source>
</evidence>
<dbReference type="InterPro" id="IPR036318">
    <property type="entry name" value="FAD-bd_PCMH-like_sf"/>
</dbReference>
<evidence type="ECO:0000259" key="4">
    <source>
        <dbReference type="PROSITE" id="PS51387"/>
    </source>
</evidence>
<dbReference type="PROSITE" id="PS51387">
    <property type="entry name" value="FAD_PCMH"/>
    <property type="match status" value="1"/>
</dbReference>
<dbReference type="STRING" id="349163.Acry_0669"/>
<dbReference type="Gene3D" id="3.30.390.50">
    <property type="entry name" value="CO dehydrogenase flavoprotein, C-terminal domain"/>
    <property type="match status" value="1"/>
</dbReference>
<evidence type="ECO:0000313" key="5">
    <source>
        <dbReference type="EMBL" id="ABQ29890.1"/>
    </source>
</evidence>
<dbReference type="AlphaFoldDB" id="A5FWA8"/>
<keyword evidence="6" id="KW-1185">Reference proteome</keyword>
<dbReference type="PANTHER" id="PTHR42659">
    <property type="entry name" value="XANTHINE DEHYDROGENASE SUBUNIT C-RELATED"/>
    <property type="match status" value="1"/>
</dbReference>
<evidence type="ECO:0000256" key="1">
    <source>
        <dbReference type="ARBA" id="ARBA00022630"/>
    </source>
</evidence>
<dbReference type="Proteomes" id="UP000000245">
    <property type="component" value="Chromosome"/>
</dbReference>
<dbReference type="Gene3D" id="3.30.465.10">
    <property type="match status" value="1"/>
</dbReference>
<gene>
    <name evidence="5" type="ordered locus">Acry_0669</name>
</gene>
<dbReference type="SMART" id="SM01092">
    <property type="entry name" value="CO_deh_flav_C"/>
    <property type="match status" value="1"/>
</dbReference>
<dbReference type="InterPro" id="IPR016166">
    <property type="entry name" value="FAD-bd_PCMH"/>
</dbReference>
<dbReference type="KEGG" id="acr:Acry_0669"/>